<feature type="compositionally biased region" description="Polar residues" evidence="5">
    <location>
        <begin position="569"/>
        <end position="592"/>
    </location>
</feature>
<feature type="compositionally biased region" description="Polar residues" evidence="5">
    <location>
        <begin position="656"/>
        <end position="676"/>
    </location>
</feature>
<evidence type="ECO:0000256" key="4">
    <source>
        <dbReference type="PROSITE-ProRule" id="PRU10141"/>
    </source>
</evidence>
<sequence length="776" mass="85058">MTRKPVNTIPAMVANKYRIDLKQEVGKGSFGSIYKAIDKKTNLEYAAKFERRYSSTRLLESEMKILGHFKNTQGIPKIHYFGETNAYSVVIMDLLGKNLDSIFVAAKRTLPLRTICILGIQMISRMQTFHEKKFIHRDVKPENFLIGVGSNRNNVYMIDFGLSKKFIDSRTGDHISFRTGKELTGTPRYASINAHIGCETSRRDDLESIVYVLLYFLKGRLPWQGINAATDTKRYAKIGDIKLAISMEELCTGVPVAFATLLNYSRGLSFTSTPNYDYLKNVLYQELIRATGETHPVSYFEWLPETDNLFDSRELRTGTDAEGVQEEEQGNGSNRIQIGSRANQTIDTPTSLQFSQHGETESSNPQFDSTKTQDIRSPSRLHVDTNSQPAVHQPKLLSDESDSEDVPSINVKRLSTRRPLGKRAESSHGLKDRGDKGTTPTDPEKRAKPLLRVNSTKIGQNKVGTAPTHIKGESRLSKEPPIEGLNLNPAKKDGKGKMSLKRGPPSSQTSPRTVPAETLNIIPDSFLFPASTILSPQVGIPPLGPVEMVRSGLPSSSRHSTTSSVASPMQTDRTVTSTVSSADKTSPRTTHTPTNDPQPSPPEQPDKPTPKLHHSSFSSSRQFPSSAHHLSPSGPSATPVSPPSSFFRSPPPGQTIGVSQQTYSVRNLSRQNSSLGTEIGRTRSLNSSLSSRTAATPISQNDQPVLSFPSDSTNGSAPSKTVTLSLPFLSNGKPSRPTSHTRKNSRPRPTHSGLMNSSGTVNAQEAVERVGADGRT</sequence>
<dbReference type="PROSITE" id="PS00108">
    <property type="entry name" value="PROTEIN_KINASE_ST"/>
    <property type="match status" value="1"/>
</dbReference>
<feature type="compositionally biased region" description="Basic and acidic residues" evidence="5">
    <location>
        <begin position="766"/>
        <end position="776"/>
    </location>
</feature>
<gene>
    <name evidence="7" type="ORF">BLNAU_17695</name>
</gene>
<feature type="compositionally biased region" description="Polar residues" evidence="5">
    <location>
        <begin position="697"/>
        <end position="724"/>
    </location>
</feature>
<accession>A0ABQ9X6H2</accession>
<dbReference type="EC" id="2.7.11.1" evidence="1"/>
<proteinExistence type="predicted"/>
<dbReference type="InterPro" id="IPR011009">
    <property type="entry name" value="Kinase-like_dom_sf"/>
</dbReference>
<feature type="compositionally biased region" description="Low complexity" evidence="5">
    <location>
        <begin position="549"/>
        <end position="568"/>
    </location>
</feature>
<feature type="compositionally biased region" description="Low complexity" evidence="5">
    <location>
        <begin position="682"/>
        <end position="696"/>
    </location>
</feature>
<evidence type="ECO:0000259" key="6">
    <source>
        <dbReference type="PROSITE" id="PS50011"/>
    </source>
</evidence>
<evidence type="ECO:0000256" key="2">
    <source>
        <dbReference type="ARBA" id="ARBA00022741"/>
    </source>
</evidence>
<dbReference type="EMBL" id="JARBJD010000203">
    <property type="protein sequence ID" value="KAK2947375.1"/>
    <property type="molecule type" value="Genomic_DNA"/>
</dbReference>
<evidence type="ECO:0000313" key="8">
    <source>
        <dbReference type="Proteomes" id="UP001281761"/>
    </source>
</evidence>
<reference evidence="7 8" key="1">
    <citation type="journal article" date="2022" name="bioRxiv">
        <title>Genomics of Preaxostyla Flagellates Illuminates Evolutionary Transitions and the Path Towards Mitochondrial Loss.</title>
        <authorList>
            <person name="Novak L.V.F."/>
            <person name="Treitli S.C."/>
            <person name="Pyrih J."/>
            <person name="Halakuc P."/>
            <person name="Pipaliya S.V."/>
            <person name="Vacek V."/>
            <person name="Brzon O."/>
            <person name="Soukal P."/>
            <person name="Eme L."/>
            <person name="Dacks J.B."/>
            <person name="Karnkowska A."/>
            <person name="Elias M."/>
            <person name="Hampl V."/>
        </authorList>
    </citation>
    <scope>NUCLEOTIDE SEQUENCE [LARGE SCALE GENOMIC DNA]</scope>
    <source>
        <strain evidence="7">NAU3</strain>
        <tissue evidence="7">Gut</tissue>
    </source>
</reference>
<dbReference type="InterPro" id="IPR050235">
    <property type="entry name" value="CK1_Ser-Thr_kinase"/>
</dbReference>
<feature type="compositionally biased region" description="Polar residues" evidence="5">
    <location>
        <begin position="753"/>
        <end position="763"/>
    </location>
</feature>
<feature type="compositionally biased region" description="Basic and acidic residues" evidence="5">
    <location>
        <begin position="422"/>
        <end position="447"/>
    </location>
</feature>
<feature type="domain" description="Protein kinase" evidence="6">
    <location>
        <begin position="19"/>
        <end position="303"/>
    </location>
</feature>
<feature type="compositionally biased region" description="Polar residues" evidence="5">
    <location>
        <begin position="330"/>
        <end position="376"/>
    </location>
</feature>
<protein>
    <recommendedName>
        <fullName evidence="1">non-specific serine/threonine protein kinase</fullName>
        <ecNumber evidence="1">2.7.11.1</ecNumber>
    </recommendedName>
</protein>
<evidence type="ECO:0000313" key="7">
    <source>
        <dbReference type="EMBL" id="KAK2947375.1"/>
    </source>
</evidence>
<dbReference type="InterPro" id="IPR017441">
    <property type="entry name" value="Protein_kinase_ATP_BS"/>
</dbReference>
<comment type="caution">
    <text evidence="7">The sequence shown here is derived from an EMBL/GenBank/DDBJ whole genome shotgun (WGS) entry which is preliminary data.</text>
</comment>
<keyword evidence="8" id="KW-1185">Reference proteome</keyword>
<name>A0ABQ9X6H2_9EUKA</name>
<dbReference type="GO" id="GO:0004674">
    <property type="term" value="F:protein serine/threonine kinase activity"/>
    <property type="evidence" value="ECO:0007669"/>
    <property type="project" value="UniProtKB-EC"/>
</dbReference>
<dbReference type="PROSITE" id="PS50011">
    <property type="entry name" value="PROTEIN_KINASE_DOM"/>
    <property type="match status" value="1"/>
</dbReference>
<feature type="binding site" evidence="4">
    <location>
        <position position="48"/>
    </location>
    <ligand>
        <name>ATP</name>
        <dbReference type="ChEBI" id="CHEBI:30616"/>
    </ligand>
</feature>
<dbReference type="PANTHER" id="PTHR11909">
    <property type="entry name" value="CASEIN KINASE-RELATED"/>
    <property type="match status" value="1"/>
</dbReference>
<dbReference type="Gene3D" id="1.10.510.10">
    <property type="entry name" value="Transferase(Phosphotransferase) domain 1"/>
    <property type="match status" value="1"/>
</dbReference>
<feature type="compositionally biased region" description="Low complexity" evidence="5">
    <location>
        <begin position="615"/>
        <end position="629"/>
    </location>
</feature>
<organism evidence="7 8">
    <name type="scientific">Blattamonas nauphoetae</name>
    <dbReference type="NCBI Taxonomy" id="2049346"/>
    <lineage>
        <taxon>Eukaryota</taxon>
        <taxon>Metamonada</taxon>
        <taxon>Preaxostyla</taxon>
        <taxon>Oxymonadida</taxon>
        <taxon>Blattamonas</taxon>
    </lineage>
</organism>
<feature type="compositionally biased region" description="Basic residues" evidence="5">
    <location>
        <begin position="739"/>
        <end position="749"/>
    </location>
</feature>
<keyword evidence="3 4" id="KW-0067">ATP-binding</keyword>
<feature type="compositionally biased region" description="Polar residues" evidence="5">
    <location>
        <begin position="453"/>
        <end position="463"/>
    </location>
</feature>
<feature type="region of interest" description="Disordered" evidence="5">
    <location>
        <begin position="549"/>
        <end position="776"/>
    </location>
</feature>
<evidence type="ECO:0000256" key="5">
    <source>
        <dbReference type="SAM" id="MobiDB-lite"/>
    </source>
</evidence>
<dbReference type="Pfam" id="PF00069">
    <property type="entry name" value="Pkinase"/>
    <property type="match status" value="1"/>
</dbReference>
<dbReference type="CDD" id="cd14016">
    <property type="entry name" value="STKc_CK1"/>
    <property type="match status" value="1"/>
</dbReference>
<dbReference type="InterPro" id="IPR000719">
    <property type="entry name" value="Prot_kinase_dom"/>
</dbReference>
<evidence type="ECO:0000256" key="3">
    <source>
        <dbReference type="ARBA" id="ARBA00022840"/>
    </source>
</evidence>
<feature type="region of interest" description="Disordered" evidence="5">
    <location>
        <begin position="320"/>
        <end position="514"/>
    </location>
</feature>
<dbReference type="InterPro" id="IPR008271">
    <property type="entry name" value="Ser/Thr_kinase_AS"/>
</dbReference>
<keyword evidence="7" id="KW-0808">Transferase</keyword>
<dbReference type="Proteomes" id="UP001281761">
    <property type="component" value="Unassembled WGS sequence"/>
</dbReference>
<keyword evidence="7" id="KW-0418">Kinase</keyword>
<dbReference type="PROSITE" id="PS00107">
    <property type="entry name" value="PROTEIN_KINASE_ATP"/>
    <property type="match status" value="1"/>
</dbReference>
<dbReference type="SMART" id="SM00220">
    <property type="entry name" value="S_TKc"/>
    <property type="match status" value="1"/>
</dbReference>
<dbReference type="SUPFAM" id="SSF56112">
    <property type="entry name" value="Protein kinase-like (PK-like)"/>
    <property type="match status" value="1"/>
</dbReference>
<feature type="compositionally biased region" description="Basic and acidic residues" evidence="5">
    <location>
        <begin position="470"/>
        <end position="481"/>
    </location>
</feature>
<evidence type="ECO:0000256" key="1">
    <source>
        <dbReference type="ARBA" id="ARBA00012513"/>
    </source>
</evidence>
<keyword evidence="2 4" id="KW-0547">Nucleotide-binding</keyword>